<evidence type="ECO:0000256" key="1">
    <source>
        <dbReference type="ARBA" id="ARBA00023125"/>
    </source>
</evidence>
<reference evidence="4 5" key="1">
    <citation type="submission" date="2018-07" db="EMBL/GenBank/DDBJ databases">
        <title>Rhodosalinus sp. strain E84T genomic sequence and assembly.</title>
        <authorList>
            <person name="Liu Z.-W."/>
            <person name="Lu D.-C."/>
        </authorList>
    </citation>
    <scope>NUCLEOTIDE SEQUENCE [LARGE SCALE GENOMIC DNA]</scope>
    <source>
        <strain evidence="4 5">E84</strain>
    </source>
</reference>
<evidence type="ECO:0000259" key="3">
    <source>
        <dbReference type="PROSITE" id="PS50977"/>
    </source>
</evidence>
<protein>
    <submittedName>
        <fullName evidence="4">TetR/AcrR family transcriptional regulator</fullName>
    </submittedName>
</protein>
<proteinExistence type="predicted"/>
<evidence type="ECO:0000256" key="2">
    <source>
        <dbReference type="PROSITE-ProRule" id="PRU00335"/>
    </source>
</evidence>
<dbReference type="Pfam" id="PF08362">
    <property type="entry name" value="TetR_C_3"/>
    <property type="match status" value="1"/>
</dbReference>
<dbReference type="InterPro" id="IPR050109">
    <property type="entry name" value="HTH-type_TetR-like_transc_reg"/>
</dbReference>
<dbReference type="PRINTS" id="PR00455">
    <property type="entry name" value="HTHTETR"/>
</dbReference>
<dbReference type="Pfam" id="PF00440">
    <property type="entry name" value="TetR_N"/>
    <property type="match status" value="1"/>
</dbReference>
<gene>
    <name evidence="4" type="ORF">DRV85_11575</name>
</gene>
<dbReference type="Gene3D" id="1.10.357.10">
    <property type="entry name" value="Tetracycline Repressor, domain 2"/>
    <property type="match status" value="1"/>
</dbReference>
<dbReference type="GO" id="GO:0045892">
    <property type="term" value="P:negative regulation of DNA-templated transcription"/>
    <property type="evidence" value="ECO:0007669"/>
    <property type="project" value="InterPro"/>
</dbReference>
<dbReference type="InterPro" id="IPR013573">
    <property type="entry name" value="Tscrpt_reg_YcdC_C"/>
</dbReference>
<name>A0A365U9D9_9RHOB</name>
<dbReference type="OrthoDB" id="2356263at2"/>
<evidence type="ECO:0000313" key="5">
    <source>
        <dbReference type="Proteomes" id="UP000253370"/>
    </source>
</evidence>
<dbReference type="PROSITE" id="PS50977">
    <property type="entry name" value="HTH_TETR_2"/>
    <property type="match status" value="1"/>
</dbReference>
<evidence type="ECO:0000313" key="4">
    <source>
        <dbReference type="EMBL" id="RBI84590.1"/>
    </source>
</evidence>
<dbReference type="InterPro" id="IPR009057">
    <property type="entry name" value="Homeodomain-like_sf"/>
</dbReference>
<dbReference type="InterPro" id="IPR001647">
    <property type="entry name" value="HTH_TetR"/>
</dbReference>
<organism evidence="4 5">
    <name type="scientific">Rhodosalinus halophilus</name>
    <dbReference type="NCBI Taxonomy" id="2259333"/>
    <lineage>
        <taxon>Bacteria</taxon>
        <taxon>Pseudomonadati</taxon>
        <taxon>Pseudomonadota</taxon>
        <taxon>Alphaproteobacteria</taxon>
        <taxon>Rhodobacterales</taxon>
        <taxon>Paracoccaceae</taxon>
        <taxon>Rhodosalinus</taxon>
    </lineage>
</organism>
<dbReference type="Proteomes" id="UP000253370">
    <property type="component" value="Unassembled WGS sequence"/>
</dbReference>
<dbReference type="AlphaFoldDB" id="A0A365U9D9"/>
<dbReference type="SUPFAM" id="SSF48498">
    <property type="entry name" value="Tetracyclin repressor-like, C-terminal domain"/>
    <property type="match status" value="1"/>
</dbReference>
<feature type="domain" description="HTH tetR-type" evidence="3">
    <location>
        <begin position="16"/>
        <end position="76"/>
    </location>
</feature>
<sequence>MGSEKSDMNLVRRRREEIRRAILDAAIREFAKNGLAGTSTQALAAAAGLTKAQLHYYISSKEELYEEALHFIVREWRTIFFVSAGSDDPAETIASYIERKIRHALDHPEVSRLFANEVARGAYVLSRHWGELKQAVEEASGVIEGWIAAGRIRPVDPLLFQMNMWAVTQHYAEYEAQARHLLGVPEGTPLDAERIIAEAQDMFLLRCGLTPPAR</sequence>
<dbReference type="Gene3D" id="1.10.10.60">
    <property type="entry name" value="Homeodomain-like"/>
    <property type="match status" value="1"/>
</dbReference>
<dbReference type="PANTHER" id="PTHR30328">
    <property type="entry name" value="TRANSCRIPTIONAL REPRESSOR"/>
    <property type="match status" value="1"/>
</dbReference>
<dbReference type="GO" id="GO:0003677">
    <property type="term" value="F:DNA binding"/>
    <property type="evidence" value="ECO:0007669"/>
    <property type="project" value="UniProtKB-UniRule"/>
</dbReference>
<dbReference type="SUPFAM" id="SSF46689">
    <property type="entry name" value="Homeodomain-like"/>
    <property type="match status" value="1"/>
</dbReference>
<comment type="caution">
    <text evidence="4">The sequence shown here is derived from an EMBL/GenBank/DDBJ whole genome shotgun (WGS) entry which is preliminary data.</text>
</comment>
<keyword evidence="5" id="KW-1185">Reference proteome</keyword>
<keyword evidence="1 2" id="KW-0238">DNA-binding</keyword>
<feature type="DNA-binding region" description="H-T-H motif" evidence="2">
    <location>
        <begin position="39"/>
        <end position="58"/>
    </location>
</feature>
<dbReference type="PANTHER" id="PTHR30328:SF54">
    <property type="entry name" value="HTH-TYPE TRANSCRIPTIONAL REPRESSOR SCO4008"/>
    <property type="match status" value="1"/>
</dbReference>
<accession>A0A365U9D9</accession>
<dbReference type="InterPro" id="IPR036271">
    <property type="entry name" value="Tet_transcr_reg_TetR-rel_C_sf"/>
</dbReference>
<dbReference type="EMBL" id="QNTQ01000010">
    <property type="protein sequence ID" value="RBI84590.1"/>
    <property type="molecule type" value="Genomic_DNA"/>
</dbReference>